<dbReference type="GeneID" id="921128"/>
<dbReference type="EMBL" id="AF281817">
    <property type="protein sequence ID" value="AAK57086.1"/>
    <property type="molecule type" value="Genomic_DNA"/>
</dbReference>
<dbReference type="Proteomes" id="UP000137095">
    <property type="component" value="Segment"/>
</dbReference>
<evidence type="ECO:0000313" key="2">
    <source>
        <dbReference type="Proteomes" id="UP000137095"/>
    </source>
</evidence>
<evidence type="ECO:0000313" key="1">
    <source>
        <dbReference type="EMBL" id="AAK57086.1"/>
    </source>
</evidence>
<sequence length="187" mass="21500">MNPRHAWWRLGLCLILSAGVDDAAAAVTLCRCTELERSVFRTWSPTTNVRWSLRRTSRSIWCRSERSSSAVDPLTVAAVSANCLRSWRATVCRGWRRTVRWVDWRRDQLLPVWNGASRLCRGPRGRWPFDRPPGRRPSGRRRWIGANGRLRRTRVERLVVSGPVSRWYREDSIAVFSTPGAAVSRTG</sequence>
<proteinExistence type="predicted"/>
<dbReference type="RefSeq" id="NP_116391.1">
    <property type="nucleotide sequence ID" value="NC_002794.1"/>
</dbReference>
<organism evidence="1 2">
    <name type="scientific">Tupaiid herpesvirus 1 (strain 1)</name>
    <name type="common">TuHV-1</name>
    <name type="synonym">Herpesvirus tupaia (strain 1)</name>
    <dbReference type="NCBI Taxonomy" id="10397"/>
    <lineage>
        <taxon>Viruses</taxon>
        <taxon>Duplodnaviria</taxon>
        <taxon>Heunggongvirae</taxon>
        <taxon>Peploviricota</taxon>
        <taxon>Herviviricetes</taxon>
        <taxon>Herpesvirales</taxon>
        <taxon>Orthoherpesviridae</taxon>
        <taxon>Betaherpesvirinae</taxon>
        <taxon>Quwivirus</taxon>
        <taxon>Quwivirus tupaiidbeta1</taxon>
    </lineage>
</organism>
<organismHost>
    <name type="scientific">Tupaia belangeri</name>
    <name type="common">Common tree shrew</name>
    <name type="synonym">Tupaia glis belangeri</name>
    <dbReference type="NCBI Taxonomy" id="37347"/>
</organismHost>
<accession>Q91TQ1</accession>
<dbReference type="KEGG" id="vg:921128"/>
<protein>
    <submittedName>
        <fullName evidence="1">T42</fullName>
    </submittedName>
</protein>
<name>Q91TQ1_TUHV1</name>
<reference evidence="1 2" key="1">
    <citation type="journal article" date="2001" name="J. Virol.">
        <title>Analysis and characterization of the complete genome of tupaia (tree shrew) herpesvirus.</title>
        <authorList>
            <person name="Bahr U."/>
            <person name="Darai G."/>
        </authorList>
    </citation>
    <scope>NUCLEOTIDE SEQUENCE [LARGE SCALE GENOMIC DNA]</scope>
    <source>
        <strain evidence="1">2</strain>
    </source>
</reference>
<keyword evidence="2" id="KW-1185">Reference proteome</keyword>